<evidence type="ECO:0000259" key="7">
    <source>
        <dbReference type="Pfam" id="PF09864"/>
    </source>
</evidence>
<evidence type="ECO:0008006" key="10">
    <source>
        <dbReference type="Google" id="ProtNLM"/>
    </source>
</evidence>
<dbReference type="Proteomes" id="UP000244915">
    <property type="component" value="Chromosome 1"/>
</dbReference>
<name>A0A2U8HHQ5_9RHOB</name>
<dbReference type="Pfam" id="PF09864">
    <property type="entry name" value="MliC"/>
    <property type="match status" value="1"/>
</dbReference>
<dbReference type="InterPro" id="IPR005184">
    <property type="entry name" value="DUF306_Meta_HslJ"/>
</dbReference>
<proteinExistence type="predicted"/>
<dbReference type="AlphaFoldDB" id="A0A2U8HHQ5"/>
<evidence type="ECO:0000256" key="4">
    <source>
        <dbReference type="ARBA" id="ARBA00023288"/>
    </source>
</evidence>
<dbReference type="RefSeq" id="WP_108966983.1">
    <property type="nucleotide sequence ID" value="NZ_CP022189.1"/>
</dbReference>
<evidence type="ECO:0000256" key="5">
    <source>
        <dbReference type="SAM" id="SignalP"/>
    </source>
</evidence>
<reference evidence="8 9" key="1">
    <citation type="submission" date="2017-06" db="EMBL/GenBank/DDBJ databases">
        <title>Yangia sp. YSBP01 complete genome sequence.</title>
        <authorList>
            <person name="Woo J.-H."/>
            <person name="Kim H.-S."/>
        </authorList>
    </citation>
    <scope>NUCLEOTIDE SEQUENCE [LARGE SCALE GENOMIC DNA]</scope>
    <source>
        <strain evidence="8 9">YSBP01</strain>
    </source>
</reference>
<evidence type="ECO:0000256" key="1">
    <source>
        <dbReference type="ARBA" id="ARBA00022729"/>
    </source>
</evidence>
<evidence type="ECO:0000256" key="2">
    <source>
        <dbReference type="ARBA" id="ARBA00023136"/>
    </source>
</evidence>
<feature type="chain" id="PRO_5016086514" description="META domain-containing protein" evidence="5">
    <location>
        <begin position="21"/>
        <end position="214"/>
    </location>
</feature>
<evidence type="ECO:0000256" key="3">
    <source>
        <dbReference type="ARBA" id="ARBA00023139"/>
    </source>
</evidence>
<feature type="domain" description="DUF306" evidence="6">
    <location>
        <begin position="107"/>
        <end position="209"/>
    </location>
</feature>
<evidence type="ECO:0000259" key="6">
    <source>
        <dbReference type="Pfam" id="PF03724"/>
    </source>
</evidence>
<dbReference type="KEGG" id="ypac:CEW88_11670"/>
<sequence>MMIRWMVAALVVVSGAPVSAQSSLDSLPVHVGLDCGGAALAMVLEGDSGRLFYSGAEMPMARSRSASGVKFDSVDDPETYVWTKGDEATVRIAGAVLEACRVDRVSRVTGGPWRVALLDDEPLEGGPVELSFGADGALSGALGCGDLVGNWSAGDDGVVRMEVTAEDGESCAPEEATRRDSLIAALRAVTGFGFTSDGALELRAGDVARLVATP</sequence>
<organism evidence="8 9">
    <name type="scientific">Alloyangia pacifica</name>
    <dbReference type="NCBI Taxonomy" id="311180"/>
    <lineage>
        <taxon>Bacteria</taxon>
        <taxon>Pseudomonadati</taxon>
        <taxon>Pseudomonadota</taxon>
        <taxon>Alphaproteobacteria</taxon>
        <taxon>Rhodobacterales</taxon>
        <taxon>Roseobacteraceae</taxon>
        <taxon>Alloyangia</taxon>
    </lineage>
</organism>
<evidence type="ECO:0000313" key="8">
    <source>
        <dbReference type="EMBL" id="AWI84285.1"/>
    </source>
</evidence>
<gene>
    <name evidence="8" type="ORF">CEW88_11670</name>
</gene>
<feature type="signal peptide" evidence="5">
    <location>
        <begin position="1"/>
        <end position="20"/>
    </location>
</feature>
<dbReference type="InterPro" id="IPR018660">
    <property type="entry name" value="MliC"/>
</dbReference>
<keyword evidence="1 5" id="KW-0732">Signal</keyword>
<keyword evidence="2" id="KW-0472">Membrane</keyword>
<accession>A0A2U8HHQ5</accession>
<dbReference type="Pfam" id="PF03724">
    <property type="entry name" value="META"/>
    <property type="match status" value="1"/>
</dbReference>
<dbReference type="SUPFAM" id="SSF141488">
    <property type="entry name" value="YdhA-like"/>
    <property type="match status" value="1"/>
</dbReference>
<dbReference type="Gene3D" id="2.40.128.270">
    <property type="match status" value="1"/>
</dbReference>
<dbReference type="InterPro" id="IPR038670">
    <property type="entry name" value="HslJ-like_sf"/>
</dbReference>
<dbReference type="InterPro" id="IPR036328">
    <property type="entry name" value="MliC_sf"/>
</dbReference>
<keyword evidence="4" id="KW-0449">Lipoprotein</keyword>
<keyword evidence="3" id="KW-0564">Palmitate</keyword>
<evidence type="ECO:0000313" key="9">
    <source>
        <dbReference type="Proteomes" id="UP000244915"/>
    </source>
</evidence>
<dbReference type="Gene3D" id="2.40.128.200">
    <property type="match status" value="1"/>
</dbReference>
<protein>
    <recommendedName>
        <fullName evidence="10">META domain-containing protein</fullName>
    </recommendedName>
</protein>
<dbReference type="OrthoDB" id="9809132at2"/>
<dbReference type="EMBL" id="CP022189">
    <property type="protein sequence ID" value="AWI84285.1"/>
    <property type="molecule type" value="Genomic_DNA"/>
</dbReference>
<feature type="domain" description="C-type lysozyme inhibitor" evidence="7">
    <location>
        <begin position="50"/>
        <end position="95"/>
    </location>
</feature>